<dbReference type="Pfam" id="PF00126">
    <property type="entry name" value="HTH_1"/>
    <property type="match status" value="1"/>
</dbReference>
<name>A0A150QXE6_SORCE</name>
<evidence type="ECO:0000256" key="4">
    <source>
        <dbReference type="ARBA" id="ARBA00023163"/>
    </source>
</evidence>
<dbReference type="GO" id="GO:0000976">
    <property type="term" value="F:transcription cis-regulatory region binding"/>
    <property type="evidence" value="ECO:0007669"/>
    <property type="project" value="TreeGrafter"/>
</dbReference>
<dbReference type="Gene3D" id="1.10.10.10">
    <property type="entry name" value="Winged helix-like DNA-binding domain superfamily/Winged helix DNA-binding domain"/>
    <property type="match status" value="1"/>
</dbReference>
<dbReference type="CDD" id="cd08442">
    <property type="entry name" value="PBP2_YofA_SoxR_like"/>
    <property type="match status" value="1"/>
</dbReference>
<keyword evidence="2" id="KW-0805">Transcription regulation</keyword>
<dbReference type="InterPro" id="IPR005119">
    <property type="entry name" value="LysR_subst-bd"/>
</dbReference>
<comment type="similarity">
    <text evidence="1">Belongs to the LysR transcriptional regulatory family.</text>
</comment>
<organism evidence="6 7">
    <name type="scientific">Sorangium cellulosum</name>
    <name type="common">Polyangium cellulosum</name>
    <dbReference type="NCBI Taxonomy" id="56"/>
    <lineage>
        <taxon>Bacteria</taxon>
        <taxon>Pseudomonadati</taxon>
        <taxon>Myxococcota</taxon>
        <taxon>Polyangia</taxon>
        <taxon>Polyangiales</taxon>
        <taxon>Polyangiaceae</taxon>
        <taxon>Sorangium</taxon>
    </lineage>
</organism>
<dbReference type="PANTHER" id="PTHR30126">
    <property type="entry name" value="HTH-TYPE TRANSCRIPTIONAL REGULATOR"/>
    <property type="match status" value="1"/>
</dbReference>
<dbReference type="FunFam" id="1.10.10.10:FF:000001">
    <property type="entry name" value="LysR family transcriptional regulator"/>
    <property type="match status" value="1"/>
</dbReference>
<dbReference type="SUPFAM" id="SSF53850">
    <property type="entry name" value="Periplasmic binding protein-like II"/>
    <property type="match status" value="1"/>
</dbReference>
<evidence type="ECO:0000313" key="6">
    <source>
        <dbReference type="EMBL" id="KYF72625.1"/>
    </source>
</evidence>
<evidence type="ECO:0000256" key="3">
    <source>
        <dbReference type="ARBA" id="ARBA00023125"/>
    </source>
</evidence>
<dbReference type="GO" id="GO:0003700">
    <property type="term" value="F:DNA-binding transcription factor activity"/>
    <property type="evidence" value="ECO:0007669"/>
    <property type="project" value="InterPro"/>
</dbReference>
<keyword evidence="3" id="KW-0238">DNA-binding</keyword>
<sequence>MNSSDLRVFEVVARAGGIGKAALELHTVQSNVTARVRHLEEELGVRLFERHRRGVTLTGSGKQLLPYALQVGRLLAEAEQALRQGDGPAGTLSVGSLETTAALRLAPVLAAYHSAHPGVDIALRTGTTASLTADVLRRRLEGALVVGPVRHEELVEEKVFAEELVVVAPAAWPTWVPREGEAKLVVFRAGCSYRQRLEALLAGKGLVATRLLEFGTLDGILGCVAAGIGITMLPRAVVARSALGAALSIHALPANKGRVATVFIRRRDASVSSALGAFLALARAINTTPDGRPAGRRATD</sequence>
<dbReference type="SUPFAM" id="SSF46785">
    <property type="entry name" value="Winged helix' DNA-binding domain"/>
    <property type="match status" value="1"/>
</dbReference>
<dbReference type="InterPro" id="IPR000847">
    <property type="entry name" value="LysR_HTH_N"/>
</dbReference>
<evidence type="ECO:0000256" key="1">
    <source>
        <dbReference type="ARBA" id="ARBA00009437"/>
    </source>
</evidence>
<accession>A0A150QXE6</accession>
<reference evidence="6 7" key="1">
    <citation type="submission" date="2014-02" db="EMBL/GenBank/DDBJ databases">
        <title>The small core and large imbalanced accessory genome model reveals a collaborative survival strategy of Sorangium cellulosum strains in nature.</title>
        <authorList>
            <person name="Han K."/>
            <person name="Peng R."/>
            <person name="Blom J."/>
            <person name="Li Y.-Z."/>
        </authorList>
    </citation>
    <scope>NUCLEOTIDE SEQUENCE [LARGE SCALE GENOMIC DNA]</scope>
    <source>
        <strain evidence="6 7">So0011-07</strain>
    </source>
</reference>
<dbReference type="PRINTS" id="PR00039">
    <property type="entry name" value="HTHLYSR"/>
</dbReference>
<dbReference type="InterPro" id="IPR036388">
    <property type="entry name" value="WH-like_DNA-bd_sf"/>
</dbReference>
<comment type="caution">
    <text evidence="6">The sequence shown here is derived from an EMBL/GenBank/DDBJ whole genome shotgun (WGS) entry which is preliminary data.</text>
</comment>
<keyword evidence="4" id="KW-0804">Transcription</keyword>
<dbReference type="AlphaFoldDB" id="A0A150QXE6"/>
<dbReference type="Gene3D" id="3.40.190.290">
    <property type="match status" value="1"/>
</dbReference>
<dbReference type="PROSITE" id="PS50931">
    <property type="entry name" value="HTH_LYSR"/>
    <property type="match status" value="1"/>
</dbReference>
<proteinExistence type="inferred from homology"/>
<gene>
    <name evidence="6" type="ORF">BE17_01475</name>
</gene>
<protein>
    <submittedName>
        <fullName evidence="6">Transcriptional regulator</fullName>
    </submittedName>
</protein>
<dbReference type="InterPro" id="IPR036390">
    <property type="entry name" value="WH_DNA-bd_sf"/>
</dbReference>
<feature type="domain" description="HTH lysR-type" evidence="5">
    <location>
        <begin position="1"/>
        <end position="58"/>
    </location>
</feature>
<evidence type="ECO:0000313" key="7">
    <source>
        <dbReference type="Proteomes" id="UP000075635"/>
    </source>
</evidence>
<dbReference type="Proteomes" id="UP000075635">
    <property type="component" value="Unassembled WGS sequence"/>
</dbReference>
<evidence type="ECO:0000259" key="5">
    <source>
        <dbReference type="PROSITE" id="PS50931"/>
    </source>
</evidence>
<dbReference type="Pfam" id="PF03466">
    <property type="entry name" value="LysR_substrate"/>
    <property type="match status" value="1"/>
</dbReference>
<evidence type="ECO:0000256" key="2">
    <source>
        <dbReference type="ARBA" id="ARBA00023015"/>
    </source>
</evidence>
<dbReference type="EMBL" id="JEMB01003435">
    <property type="protein sequence ID" value="KYF72625.1"/>
    <property type="molecule type" value="Genomic_DNA"/>
</dbReference>
<dbReference type="PANTHER" id="PTHR30126:SF40">
    <property type="entry name" value="HTH-TYPE TRANSCRIPTIONAL REGULATOR GLTR"/>
    <property type="match status" value="1"/>
</dbReference>